<comment type="caution">
    <text evidence="2">The sequence shown here is derived from an EMBL/GenBank/DDBJ whole genome shotgun (WGS) entry which is preliminary data.</text>
</comment>
<feature type="transmembrane region" description="Helical" evidence="1">
    <location>
        <begin position="7"/>
        <end position="25"/>
    </location>
</feature>
<feature type="transmembrane region" description="Helical" evidence="1">
    <location>
        <begin position="500"/>
        <end position="516"/>
    </location>
</feature>
<proteinExistence type="predicted"/>
<feature type="transmembrane region" description="Helical" evidence="1">
    <location>
        <begin position="75"/>
        <end position="96"/>
    </location>
</feature>
<dbReference type="InterPro" id="IPR021280">
    <property type="entry name" value="TMEM260-like"/>
</dbReference>
<feature type="transmembrane region" description="Helical" evidence="1">
    <location>
        <begin position="263"/>
        <end position="282"/>
    </location>
</feature>
<accession>A0A401XK75</accession>
<feature type="transmembrane region" description="Helical" evidence="1">
    <location>
        <begin position="146"/>
        <end position="165"/>
    </location>
</feature>
<protein>
    <submittedName>
        <fullName evidence="2">Membrane protein</fullName>
    </submittedName>
</protein>
<feature type="transmembrane region" description="Helical" evidence="1">
    <location>
        <begin position="117"/>
        <end position="134"/>
    </location>
</feature>
<dbReference type="InterPro" id="IPR052724">
    <property type="entry name" value="GT117_domain-containing"/>
</dbReference>
<dbReference type="EMBL" id="BHZE01000006">
    <property type="protein sequence ID" value="GCD77393.1"/>
    <property type="molecule type" value="Genomic_DNA"/>
</dbReference>
<feature type="transmembrane region" description="Helical" evidence="1">
    <location>
        <begin position="177"/>
        <end position="208"/>
    </location>
</feature>
<dbReference type="OrthoDB" id="9807602at2"/>
<dbReference type="Pfam" id="PF11028">
    <property type="entry name" value="TMEM260-like"/>
    <property type="match status" value="1"/>
</dbReference>
<evidence type="ECO:0000256" key="1">
    <source>
        <dbReference type="SAM" id="Phobius"/>
    </source>
</evidence>
<keyword evidence="1" id="KW-0472">Membrane</keyword>
<keyword evidence="3" id="KW-1185">Reference proteome</keyword>
<feature type="transmembrane region" description="Helical" evidence="1">
    <location>
        <begin position="220"/>
        <end position="242"/>
    </location>
</feature>
<dbReference type="Proteomes" id="UP000286715">
    <property type="component" value="Unassembled WGS sequence"/>
</dbReference>
<dbReference type="PANTHER" id="PTHR16214">
    <property type="entry name" value="TRANSMEMBRANE PROTEIN 260"/>
    <property type="match status" value="1"/>
</dbReference>
<keyword evidence="1" id="KW-1133">Transmembrane helix</keyword>
<dbReference type="AlphaFoldDB" id="A0A401XK75"/>
<sequence>MENYKKWNDIVGWAVFGIALLTYMLTLEPTVSFWDCGEYIATSVKLQVGHPPGAPLFQLLGAVMAIFAFGDWTQMAFWVNTLSALSSAFTILFLFWTITALGRKLAESLGRNDQTTMIAILGSGVVGSLAYTFSDSFWFSAVEGEVYAMSSFFTAIAFWAILKWEREVDWNPRADRWLILIAFLVGLSVGVHILVFLTVPAITMIYFFKKYQKITTLNFLVANAIGVGILGVIFVVIIPFLLRLYGFMEITLVNTFGLPFDSGTIFTTLLLVGIFVWSLWYAKQKGYYYMHVISLSIFYIILGYSSFLTLAIRSNANPPIDENNPEDALSLLAYYKREQYGDFPILYGQYFNSQLDRNNPFKDGKPIYVRDEEAGRYVISYDAKYSERNWDKSTIGFFPRMWSDDPEHIENYKRLANIRNPEKKLTVGQNLKFFFDYQLGHMYWRYFMWNFAGRQNDDQGRYELTKGNWISGIPFIDNIRLGPQKNLPDYMKNNKARNKYYLLPLLLGIFGLWYHFKKNPKDAWAVFLFFFFTGVAVIVYTNQKPFEPRERDYAVVGSFYAYAMWIGLGVFGILDLLREKFNKPVHALAVSALCTLLVPGIMAKENWDDHSRANRYTARDIAKAYLDSCAPNAILFTNGDNDTFPLWYVQEVEGYRTDVRVVNLSLLNTDWYIDQMKRKAYDSDPVPFSLEWNQYKQGTRDVLYYQQRPNVAPANARWMAEDFMKWIKSDDPITRFQAYGGKREFQYYPVKRLRFPVDKEAVLRNKVVRQSDTAKILDYIDVDLDMDYLAKRDIMVLDLLANNDWSRPIYFSITVGSTDRSYFFLTEYFRLEGLAYRFVPMKMADKGQRFEFGKVDTEIMYNNLMNKFQFGNMELPDVYLDETNRRLSFNFRNIYARLASELAAEGQNEKAIKALDFCMEKMPIEKFEFNYFMFGIIEGYLKAGANDKALDLMNKFADQLDQEIRYFNQFKGSKRKAISQELQNSLQFYRFLAQLELQYILKSNDFSQSQLYKRFEQASAGVVI</sequence>
<feature type="transmembrane region" description="Helical" evidence="1">
    <location>
        <begin position="553"/>
        <end position="573"/>
    </location>
</feature>
<name>A0A401XK75_9FLAO</name>
<feature type="transmembrane region" description="Helical" evidence="1">
    <location>
        <begin position="288"/>
        <end position="312"/>
    </location>
</feature>
<feature type="transmembrane region" description="Helical" evidence="1">
    <location>
        <begin position="522"/>
        <end position="541"/>
    </location>
</feature>
<keyword evidence="1" id="KW-0812">Transmembrane</keyword>
<evidence type="ECO:0000313" key="2">
    <source>
        <dbReference type="EMBL" id="GCD77393.1"/>
    </source>
</evidence>
<dbReference type="PANTHER" id="PTHR16214:SF3">
    <property type="entry name" value="TRANSMEMBRANE PROTEIN 260"/>
    <property type="match status" value="1"/>
</dbReference>
<reference evidence="2 3" key="1">
    <citation type="submission" date="2018-11" db="EMBL/GenBank/DDBJ databases">
        <title>Schleiferia aggregans sp. nov., a moderately thermophilic heterotrophic bacterium isolated from microbial mats at a terrestrial hot spring.</title>
        <authorList>
            <person name="Iino T."/>
            <person name="Ohkuma M."/>
            <person name="Haruta S."/>
        </authorList>
    </citation>
    <scope>NUCLEOTIDE SEQUENCE [LARGE SCALE GENOMIC DNA]</scope>
    <source>
        <strain evidence="2 3">LA</strain>
    </source>
</reference>
<organism evidence="2 3">
    <name type="scientific">Thermaurantimonas aggregans</name>
    <dbReference type="NCBI Taxonomy" id="2173829"/>
    <lineage>
        <taxon>Bacteria</taxon>
        <taxon>Pseudomonadati</taxon>
        <taxon>Bacteroidota</taxon>
        <taxon>Flavobacteriia</taxon>
        <taxon>Flavobacteriales</taxon>
        <taxon>Schleiferiaceae</taxon>
        <taxon>Thermaurantimonas</taxon>
    </lineage>
</organism>
<gene>
    <name evidence="2" type="ORF">JCM31826_08750</name>
</gene>
<feature type="transmembrane region" description="Helical" evidence="1">
    <location>
        <begin position="585"/>
        <end position="603"/>
    </location>
</feature>
<dbReference type="RefSeq" id="WP_124397454.1">
    <property type="nucleotide sequence ID" value="NZ_BHZE01000006.1"/>
</dbReference>
<evidence type="ECO:0000313" key="3">
    <source>
        <dbReference type="Proteomes" id="UP000286715"/>
    </source>
</evidence>